<organism evidence="12 13">
    <name type="scientific">Panicum miliaceum</name>
    <name type="common">Proso millet</name>
    <name type="synonym">Broomcorn millet</name>
    <dbReference type="NCBI Taxonomy" id="4540"/>
    <lineage>
        <taxon>Eukaryota</taxon>
        <taxon>Viridiplantae</taxon>
        <taxon>Streptophyta</taxon>
        <taxon>Embryophyta</taxon>
        <taxon>Tracheophyta</taxon>
        <taxon>Spermatophyta</taxon>
        <taxon>Magnoliopsida</taxon>
        <taxon>Liliopsida</taxon>
        <taxon>Poales</taxon>
        <taxon>Poaceae</taxon>
        <taxon>PACMAD clade</taxon>
        <taxon>Panicoideae</taxon>
        <taxon>Panicodae</taxon>
        <taxon>Paniceae</taxon>
        <taxon>Panicinae</taxon>
        <taxon>Panicum</taxon>
        <taxon>Panicum sect. Panicum</taxon>
    </lineage>
</organism>
<evidence type="ECO:0000313" key="13">
    <source>
        <dbReference type="Proteomes" id="UP000275267"/>
    </source>
</evidence>
<evidence type="ECO:0000259" key="11">
    <source>
        <dbReference type="Pfam" id="PF14416"/>
    </source>
</evidence>
<evidence type="ECO:0000256" key="5">
    <source>
        <dbReference type="ARBA" id="ARBA00022968"/>
    </source>
</evidence>
<evidence type="ECO:0000256" key="3">
    <source>
        <dbReference type="ARBA" id="ARBA00022679"/>
    </source>
</evidence>
<dbReference type="GO" id="GO:0000139">
    <property type="term" value="C:Golgi membrane"/>
    <property type="evidence" value="ECO:0007669"/>
    <property type="project" value="UniProtKB-SubCell"/>
</dbReference>
<name>A0A3L6QYB5_PANMI</name>
<evidence type="ECO:0000256" key="8">
    <source>
        <dbReference type="ARBA" id="ARBA00023136"/>
    </source>
</evidence>
<evidence type="ECO:0000256" key="4">
    <source>
        <dbReference type="ARBA" id="ARBA00022692"/>
    </source>
</evidence>
<dbReference type="OrthoDB" id="737117at2759"/>
<keyword evidence="7" id="KW-0333">Golgi apparatus</keyword>
<dbReference type="AlphaFoldDB" id="A0A3L6QYB5"/>
<dbReference type="PANTHER" id="PTHR32285:SF38">
    <property type="entry name" value="OS01G0614300 PROTEIN"/>
    <property type="match status" value="1"/>
</dbReference>
<gene>
    <name evidence="12" type="ORF">C2845_PM08G18850</name>
</gene>
<dbReference type="GO" id="GO:1990538">
    <property type="term" value="F:xylan O-acetyltransferase activity"/>
    <property type="evidence" value="ECO:0007669"/>
    <property type="project" value="UniProtKB-ARBA"/>
</dbReference>
<evidence type="ECO:0000259" key="10">
    <source>
        <dbReference type="Pfam" id="PF13839"/>
    </source>
</evidence>
<accession>A0A3L6QYB5</accession>
<evidence type="ECO:0000256" key="7">
    <source>
        <dbReference type="ARBA" id="ARBA00023034"/>
    </source>
</evidence>
<dbReference type="EMBL" id="PQIB02000010">
    <property type="protein sequence ID" value="RLM91688.1"/>
    <property type="molecule type" value="Genomic_DNA"/>
</dbReference>
<evidence type="ECO:0000256" key="6">
    <source>
        <dbReference type="ARBA" id="ARBA00022989"/>
    </source>
</evidence>
<dbReference type="STRING" id="4540.A0A3L6QYB5"/>
<evidence type="ECO:0000256" key="1">
    <source>
        <dbReference type="ARBA" id="ARBA00004323"/>
    </source>
</evidence>
<proteinExistence type="inferred from homology"/>
<evidence type="ECO:0000256" key="2">
    <source>
        <dbReference type="ARBA" id="ARBA00007727"/>
    </source>
</evidence>
<feature type="compositionally biased region" description="Low complexity" evidence="9">
    <location>
        <begin position="67"/>
        <end position="83"/>
    </location>
</feature>
<keyword evidence="13" id="KW-1185">Reference proteome</keyword>
<feature type="region of interest" description="Disordered" evidence="9">
    <location>
        <begin position="67"/>
        <end position="113"/>
    </location>
</feature>
<evidence type="ECO:0000256" key="9">
    <source>
        <dbReference type="SAM" id="MobiDB-lite"/>
    </source>
</evidence>
<dbReference type="Pfam" id="PF13839">
    <property type="entry name" value="PC-Esterase"/>
    <property type="match status" value="1"/>
</dbReference>
<comment type="caution">
    <text evidence="12">The sequence shown here is derived from an EMBL/GenBank/DDBJ whole genome shotgun (WGS) entry which is preliminary data.</text>
</comment>
<reference evidence="13" key="1">
    <citation type="journal article" date="2019" name="Nat. Commun.">
        <title>The genome of broomcorn millet.</title>
        <authorList>
            <person name="Zou C."/>
            <person name="Miki D."/>
            <person name="Li D."/>
            <person name="Tang Q."/>
            <person name="Xiao L."/>
            <person name="Rajput S."/>
            <person name="Deng P."/>
            <person name="Jia W."/>
            <person name="Huang R."/>
            <person name="Zhang M."/>
            <person name="Sun Y."/>
            <person name="Hu J."/>
            <person name="Fu X."/>
            <person name="Schnable P.S."/>
            <person name="Li F."/>
            <person name="Zhang H."/>
            <person name="Feng B."/>
            <person name="Zhu X."/>
            <person name="Liu R."/>
            <person name="Schnable J.C."/>
            <person name="Zhu J.-K."/>
            <person name="Zhang H."/>
        </authorList>
    </citation>
    <scope>NUCLEOTIDE SEQUENCE [LARGE SCALE GENOMIC DNA]</scope>
</reference>
<dbReference type="Pfam" id="PF14416">
    <property type="entry name" value="PMR5N"/>
    <property type="match status" value="1"/>
</dbReference>
<dbReference type="InterPro" id="IPR029962">
    <property type="entry name" value="TBL"/>
</dbReference>
<keyword evidence="5" id="KW-0735">Signal-anchor</keyword>
<protein>
    <submittedName>
        <fullName evidence="12">Protein trichome birefringence-like 42</fullName>
    </submittedName>
</protein>
<sequence>MDHSTKPAAALPASSTRRWVLATSLCSLACLFLLSAGLMLVAAGYRPFQPATAAPWDRFSRVQSGSHAAAVAPAPDSSSSDALDLGHEDEEDAEPPAPAPAAAEEAGDDDSECDVFDGKWVEEPVGYPLYGAAECPFLSDQVACRRNGRPDSGYEQWRWRPRGCGGRTRSVRTAPQAANALSIHLCCALRAARHGYSDTHRSLFFPVFPIDERRLGGAEALELCRDKRLVFVGDSLNRNMWESLACILYAAVPDRSRTRIVDDAGSEYRIFRAMDYNCSAEFFWSPFLVKLETKINQTRVLKLDQLPVMLQRTARADVLVFNTGHWWTHTGKLRAWDHLERDGKMVEMAGEEAFNRALRTWARWVDRNIDPSRTRVFFRSVSPEHKSVNWCYNQTSPISTGTVAPGFPKSLVTIVERNIKNMRTPVTYLNITHLSELRIDAHPSVYTITREGKLLSTEQQQQPLTYADCSHWCLPGLPDTWNMLLLDSLMRPPSNVHLPG</sequence>
<dbReference type="InterPro" id="IPR025846">
    <property type="entry name" value="TBL_N"/>
</dbReference>
<feature type="domain" description="Trichome birefringence-like C-terminal" evidence="10">
    <location>
        <begin position="215"/>
        <end position="487"/>
    </location>
</feature>
<comment type="subcellular location">
    <subcellularLocation>
        <location evidence="1">Golgi apparatus membrane</location>
        <topology evidence="1">Single-pass type II membrane protein</topology>
    </subcellularLocation>
</comment>
<keyword evidence="3" id="KW-0808">Transferase</keyword>
<dbReference type="PANTHER" id="PTHR32285">
    <property type="entry name" value="PROTEIN TRICHOME BIREFRINGENCE-LIKE 9-RELATED"/>
    <property type="match status" value="1"/>
</dbReference>
<keyword evidence="6" id="KW-1133">Transmembrane helix</keyword>
<keyword evidence="8" id="KW-0472">Membrane</keyword>
<feature type="domain" description="Trichome birefringence-like N-terminal" evidence="11">
    <location>
        <begin position="112"/>
        <end position="164"/>
    </location>
</feature>
<dbReference type="InterPro" id="IPR026057">
    <property type="entry name" value="TBL_C"/>
</dbReference>
<evidence type="ECO:0000313" key="12">
    <source>
        <dbReference type="EMBL" id="RLM91688.1"/>
    </source>
</evidence>
<keyword evidence="4" id="KW-0812">Transmembrane</keyword>
<comment type="similarity">
    <text evidence="2">Belongs to the PC-esterase family. TBL subfamily.</text>
</comment>
<dbReference type="Proteomes" id="UP000275267">
    <property type="component" value="Unassembled WGS sequence"/>
</dbReference>